<name>A0A1G2HS46_9BACT</name>
<accession>A0A1G2HS46</accession>
<protein>
    <submittedName>
        <fullName evidence="1">Uncharacterized protein</fullName>
    </submittedName>
</protein>
<proteinExistence type="predicted"/>
<evidence type="ECO:0000313" key="2">
    <source>
        <dbReference type="Proteomes" id="UP000177190"/>
    </source>
</evidence>
<sequence>MNEFEEPDLKNVKFDLKSFKDGDISWQTRFLLRFWLTKGLSRLAKGLGLNSQLMEESQNLFSKVSRIDIIPDNSGERGFQIILDKSTARYFYQEGEHFIFDGSEAGEYEKGDVTIFDHLR</sequence>
<dbReference type="EMBL" id="MHOM01000014">
    <property type="protein sequence ID" value="OGZ65051.1"/>
    <property type="molecule type" value="Genomic_DNA"/>
</dbReference>
<evidence type="ECO:0000313" key="1">
    <source>
        <dbReference type="EMBL" id="OGZ65051.1"/>
    </source>
</evidence>
<comment type="caution">
    <text evidence="1">The sequence shown here is derived from an EMBL/GenBank/DDBJ whole genome shotgun (WGS) entry which is preliminary data.</text>
</comment>
<dbReference type="STRING" id="1802200.A2812_02430"/>
<gene>
    <name evidence="1" type="ORF">A2812_02430</name>
</gene>
<organism evidence="1 2">
    <name type="scientific">Candidatus Staskawiczbacteria bacterium RIFCSPHIGHO2_01_FULL_36_16</name>
    <dbReference type="NCBI Taxonomy" id="1802200"/>
    <lineage>
        <taxon>Bacteria</taxon>
        <taxon>Candidatus Staskawicziibacteriota</taxon>
    </lineage>
</organism>
<reference evidence="1 2" key="1">
    <citation type="journal article" date="2016" name="Nat. Commun.">
        <title>Thousands of microbial genomes shed light on interconnected biogeochemical processes in an aquifer system.</title>
        <authorList>
            <person name="Anantharaman K."/>
            <person name="Brown C.T."/>
            <person name="Hug L.A."/>
            <person name="Sharon I."/>
            <person name="Castelle C.J."/>
            <person name="Probst A.J."/>
            <person name="Thomas B.C."/>
            <person name="Singh A."/>
            <person name="Wilkins M.J."/>
            <person name="Karaoz U."/>
            <person name="Brodie E.L."/>
            <person name="Williams K.H."/>
            <person name="Hubbard S.S."/>
            <person name="Banfield J.F."/>
        </authorList>
    </citation>
    <scope>NUCLEOTIDE SEQUENCE [LARGE SCALE GENOMIC DNA]</scope>
</reference>
<dbReference type="Proteomes" id="UP000177190">
    <property type="component" value="Unassembled WGS sequence"/>
</dbReference>
<dbReference type="AlphaFoldDB" id="A0A1G2HS46"/>